<evidence type="ECO:0000256" key="5">
    <source>
        <dbReference type="ARBA" id="ARBA00022679"/>
    </source>
</evidence>
<dbReference type="CDD" id="cd00082">
    <property type="entry name" value="HisKA"/>
    <property type="match status" value="1"/>
</dbReference>
<dbReference type="PROSITE" id="PS50885">
    <property type="entry name" value="HAMP"/>
    <property type="match status" value="1"/>
</dbReference>
<evidence type="ECO:0000256" key="9">
    <source>
        <dbReference type="ARBA" id="ARBA00023012"/>
    </source>
</evidence>
<evidence type="ECO:0000256" key="8">
    <source>
        <dbReference type="ARBA" id="ARBA00022989"/>
    </source>
</evidence>
<keyword evidence="4" id="KW-0597">Phosphoprotein</keyword>
<keyword evidence="8 11" id="KW-1133">Transmembrane helix</keyword>
<comment type="catalytic activity">
    <reaction evidence="1">
        <text>ATP + protein L-histidine = ADP + protein N-phospho-L-histidine.</text>
        <dbReference type="EC" id="2.7.13.3"/>
    </reaction>
</comment>
<dbReference type="InterPro" id="IPR036890">
    <property type="entry name" value="HATPase_C_sf"/>
</dbReference>
<dbReference type="SMART" id="SM00388">
    <property type="entry name" value="HisKA"/>
    <property type="match status" value="1"/>
</dbReference>
<dbReference type="FunFam" id="3.30.565.10:FF:000006">
    <property type="entry name" value="Sensor histidine kinase WalK"/>
    <property type="match status" value="1"/>
</dbReference>
<keyword evidence="15" id="KW-1185">Reference proteome</keyword>
<dbReference type="PRINTS" id="PR00344">
    <property type="entry name" value="BCTRLSENSOR"/>
</dbReference>
<evidence type="ECO:0000256" key="7">
    <source>
        <dbReference type="ARBA" id="ARBA00022777"/>
    </source>
</evidence>
<dbReference type="InterPro" id="IPR003594">
    <property type="entry name" value="HATPase_dom"/>
</dbReference>
<evidence type="ECO:0000313" key="15">
    <source>
        <dbReference type="Proteomes" id="UP001238179"/>
    </source>
</evidence>
<dbReference type="PROSITE" id="PS50109">
    <property type="entry name" value="HIS_KIN"/>
    <property type="match status" value="1"/>
</dbReference>
<organism evidence="14 15">
    <name type="scientific">Mesoterricola silvestris</name>
    <dbReference type="NCBI Taxonomy" id="2927979"/>
    <lineage>
        <taxon>Bacteria</taxon>
        <taxon>Pseudomonadati</taxon>
        <taxon>Acidobacteriota</taxon>
        <taxon>Holophagae</taxon>
        <taxon>Holophagales</taxon>
        <taxon>Holophagaceae</taxon>
        <taxon>Mesoterricola</taxon>
    </lineage>
</organism>
<dbReference type="PANTHER" id="PTHR45436">
    <property type="entry name" value="SENSOR HISTIDINE KINASE YKOH"/>
    <property type="match status" value="1"/>
</dbReference>
<keyword evidence="10 11" id="KW-0472">Membrane</keyword>
<evidence type="ECO:0000256" key="4">
    <source>
        <dbReference type="ARBA" id="ARBA00022553"/>
    </source>
</evidence>
<dbReference type="EMBL" id="AP027080">
    <property type="protein sequence ID" value="BDU71898.1"/>
    <property type="molecule type" value="Genomic_DNA"/>
</dbReference>
<dbReference type="InterPro" id="IPR036097">
    <property type="entry name" value="HisK_dim/P_sf"/>
</dbReference>
<evidence type="ECO:0000259" key="12">
    <source>
        <dbReference type="PROSITE" id="PS50109"/>
    </source>
</evidence>
<dbReference type="KEGG" id="msil:METEAL_10720"/>
<dbReference type="EC" id="2.7.13.3" evidence="3"/>
<evidence type="ECO:0000259" key="13">
    <source>
        <dbReference type="PROSITE" id="PS50885"/>
    </source>
</evidence>
<evidence type="ECO:0000256" key="10">
    <source>
        <dbReference type="ARBA" id="ARBA00023136"/>
    </source>
</evidence>
<comment type="subcellular location">
    <subcellularLocation>
        <location evidence="2">Membrane</location>
        <topology evidence="2">Multi-pass membrane protein</topology>
    </subcellularLocation>
</comment>
<dbReference type="Pfam" id="PF00512">
    <property type="entry name" value="HisKA"/>
    <property type="match status" value="1"/>
</dbReference>
<dbReference type="Gene3D" id="1.10.287.130">
    <property type="match status" value="1"/>
</dbReference>
<protein>
    <recommendedName>
        <fullName evidence="3">histidine kinase</fullName>
        <ecNumber evidence="3">2.7.13.3</ecNumber>
    </recommendedName>
</protein>
<keyword evidence="9" id="KW-0902">Two-component regulatory system</keyword>
<dbReference type="AlphaFoldDB" id="A0AA48H4U9"/>
<dbReference type="SMART" id="SM00387">
    <property type="entry name" value="HATPase_c"/>
    <property type="match status" value="1"/>
</dbReference>
<dbReference type="Pfam" id="PF02518">
    <property type="entry name" value="HATPase_c"/>
    <property type="match status" value="1"/>
</dbReference>
<evidence type="ECO:0000313" key="14">
    <source>
        <dbReference type="EMBL" id="BDU71898.1"/>
    </source>
</evidence>
<dbReference type="Proteomes" id="UP001238179">
    <property type="component" value="Chromosome"/>
</dbReference>
<dbReference type="CDD" id="cd00075">
    <property type="entry name" value="HATPase"/>
    <property type="match status" value="1"/>
</dbReference>
<sequence length="439" mass="47813">MTRNSLVVRLSASFALTTLVLVGAGSLYLYRSLSLILMREGEDDLRRASTEILRRMEGPAGISGNLVEGCEFRVLDGSGRVVQQTPGMPDLEARGAKPGSFFLVGEGDSRHMILESGWRSGRLQLARDLRPEARRLNRFRDVLWATLGLTSVAAAIVGLWTSRRGLLPLRHLARQARAIHPESLGNRLHLEETPEELRPLVDALNRSLSRLETAFSRLAALNADMAHELRTPVHSLKVEAERLLSRRDLPPDVEDGLSGMLETLDHMGAMIGQMLFLARIEDPRAVLVKARLSAEDLLRSALEPFELLAEEAGVQLSAAAPEGLGILGDATLLRRAIHNLIDNAIRHAPEGSTVSVRAWESPDTSILCVGDQGEGIPEVHKQNLGQRFLRSDPSRSRGTGGTGLGLAIVQSIVNLHGGKLEIQSAVPRGTLANILLPRT</sequence>
<evidence type="ECO:0000256" key="2">
    <source>
        <dbReference type="ARBA" id="ARBA00004141"/>
    </source>
</evidence>
<dbReference type="InterPro" id="IPR005467">
    <property type="entry name" value="His_kinase_dom"/>
</dbReference>
<dbReference type="Gene3D" id="3.30.565.10">
    <property type="entry name" value="Histidine kinase-like ATPase, C-terminal domain"/>
    <property type="match status" value="1"/>
</dbReference>
<dbReference type="InterPro" id="IPR003661">
    <property type="entry name" value="HisK_dim/P_dom"/>
</dbReference>
<name>A0AA48H4U9_9BACT</name>
<dbReference type="GO" id="GO:0000155">
    <property type="term" value="F:phosphorelay sensor kinase activity"/>
    <property type="evidence" value="ECO:0007669"/>
    <property type="project" value="InterPro"/>
</dbReference>
<evidence type="ECO:0000256" key="3">
    <source>
        <dbReference type="ARBA" id="ARBA00012438"/>
    </source>
</evidence>
<dbReference type="InterPro" id="IPR050428">
    <property type="entry name" value="TCS_sensor_his_kinase"/>
</dbReference>
<keyword evidence="6 11" id="KW-0812">Transmembrane</keyword>
<dbReference type="SUPFAM" id="SSF47384">
    <property type="entry name" value="Homodimeric domain of signal transducing histidine kinase"/>
    <property type="match status" value="1"/>
</dbReference>
<accession>A0AA48H4U9</accession>
<keyword evidence="5" id="KW-0808">Transferase</keyword>
<evidence type="ECO:0000256" key="11">
    <source>
        <dbReference type="SAM" id="Phobius"/>
    </source>
</evidence>
<dbReference type="RefSeq" id="WP_316414799.1">
    <property type="nucleotide sequence ID" value="NZ_AP027080.1"/>
</dbReference>
<evidence type="ECO:0000256" key="6">
    <source>
        <dbReference type="ARBA" id="ARBA00022692"/>
    </source>
</evidence>
<feature type="domain" description="HAMP" evidence="13">
    <location>
        <begin position="163"/>
        <end position="216"/>
    </location>
</feature>
<evidence type="ECO:0000256" key="1">
    <source>
        <dbReference type="ARBA" id="ARBA00000085"/>
    </source>
</evidence>
<dbReference type="InterPro" id="IPR003660">
    <property type="entry name" value="HAMP_dom"/>
</dbReference>
<dbReference type="InterPro" id="IPR004358">
    <property type="entry name" value="Sig_transdc_His_kin-like_C"/>
</dbReference>
<reference evidence="15" key="1">
    <citation type="journal article" date="2023" name="Int. J. Syst. Evol. Microbiol.">
        <title>Mesoterricola silvestris gen. nov., sp. nov., Mesoterricola sediminis sp. nov., Geothrix oryzae sp. nov., Geothrix edaphica sp. nov., Geothrix rubra sp. nov., and Geothrix limicola sp. nov., six novel members of Acidobacteriota isolated from soils.</title>
        <authorList>
            <person name="Itoh H."/>
            <person name="Sugisawa Y."/>
            <person name="Mise K."/>
            <person name="Xu Z."/>
            <person name="Kuniyasu M."/>
            <person name="Ushijima N."/>
            <person name="Kawano K."/>
            <person name="Kobayashi E."/>
            <person name="Shiratori Y."/>
            <person name="Masuda Y."/>
            <person name="Senoo K."/>
        </authorList>
    </citation>
    <scope>NUCLEOTIDE SEQUENCE [LARGE SCALE GENOMIC DNA]</scope>
    <source>
        <strain evidence="15">W79</strain>
    </source>
</reference>
<proteinExistence type="predicted"/>
<dbReference type="PANTHER" id="PTHR45436:SF15">
    <property type="entry name" value="SENSOR HISTIDINE KINASE CUSS"/>
    <property type="match status" value="1"/>
</dbReference>
<keyword evidence="7 14" id="KW-0418">Kinase</keyword>
<dbReference type="SUPFAM" id="SSF55874">
    <property type="entry name" value="ATPase domain of HSP90 chaperone/DNA topoisomerase II/histidine kinase"/>
    <property type="match status" value="1"/>
</dbReference>
<feature type="domain" description="Histidine kinase" evidence="12">
    <location>
        <begin position="224"/>
        <end position="439"/>
    </location>
</feature>
<feature type="transmembrane region" description="Helical" evidence="11">
    <location>
        <begin position="6"/>
        <end position="30"/>
    </location>
</feature>
<gene>
    <name evidence="14" type="primary">copS</name>
    <name evidence="14" type="ORF">METEAL_10720</name>
</gene>
<dbReference type="GO" id="GO:0005886">
    <property type="term" value="C:plasma membrane"/>
    <property type="evidence" value="ECO:0007669"/>
    <property type="project" value="TreeGrafter"/>
</dbReference>